<sequence>MGWGVFLFLCYTFTISGFIKELNLCISITCFTFILKVTVRHCYDFFLFIPIIIHLILFLFIRLIYLACLVQYFPNVVLSSLHASLSFSFLFYIFK</sequence>
<name>T1E2R3_9DIPT</name>
<reference evidence="2" key="1">
    <citation type="journal article" date="2013" name="BMC Genomics">
        <title>A deep insight into the sialotranscriptome of the mosquito, Psorophora albipes.</title>
        <authorList>
            <person name="Chagas A.C."/>
            <person name="Calvo E."/>
            <person name="Rios-Velasquez C.M."/>
            <person name="Pessoa F.A."/>
            <person name="Medeiros J.F."/>
            <person name="Ribeiro J.M."/>
        </authorList>
    </citation>
    <scope>NUCLEOTIDE SEQUENCE</scope>
</reference>
<evidence type="ECO:0000256" key="1">
    <source>
        <dbReference type="SAM" id="Phobius"/>
    </source>
</evidence>
<protein>
    <submittedName>
        <fullName evidence="2">Uncharacterized protein</fullName>
    </submittedName>
</protein>
<keyword evidence="1" id="KW-0812">Transmembrane</keyword>
<feature type="transmembrane region" description="Helical" evidence="1">
    <location>
        <begin position="45"/>
        <end position="66"/>
    </location>
</feature>
<feature type="transmembrane region" description="Helical" evidence="1">
    <location>
        <begin position="6"/>
        <end position="33"/>
    </location>
</feature>
<dbReference type="AlphaFoldDB" id="T1E2R3"/>
<proteinExistence type="evidence at transcript level"/>
<organism evidence="2">
    <name type="scientific">Psorophora albipes</name>
    <dbReference type="NCBI Taxonomy" id="869069"/>
    <lineage>
        <taxon>Eukaryota</taxon>
        <taxon>Metazoa</taxon>
        <taxon>Ecdysozoa</taxon>
        <taxon>Arthropoda</taxon>
        <taxon>Hexapoda</taxon>
        <taxon>Insecta</taxon>
        <taxon>Pterygota</taxon>
        <taxon>Neoptera</taxon>
        <taxon>Endopterygota</taxon>
        <taxon>Diptera</taxon>
        <taxon>Nematocera</taxon>
        <taxon>Culicoidea</taxon>
        <taxon>Culicidae</taxon>
        <taxon>Culicinae</taxon>
        <taxon>Aedini</taxon>
        <taxon>Psorophora</taxon>
    </lineage>
</organism>
<accession>T1E2R3</accession>
<keyword evidence="1" id="KW-0472">Membrane</keyword>
<keyword evidence="1" id="KW-1133">Transmembrane helix</keyword>
<dbReference type="EMBL" id="GALA01000459">
    <property type="protein sequence ID" value="JAA94393.1"/>
    <property type="molecule type" value="mRNA"/>
</dbReference>
<evidence type="ECO:0000313" key="2">
    <source>
        <dbReference type="EMBL" id="JAA94393.1"/>
    </source>
</evidence>
<feature type="transmembrane region" description="Helical" evidence="1">
    <location>
        <begin position="72"/>
        <end position="94"/>
    </location>
</feature>